<reference evidence="1 2" key="1">
    <citation type="submission" date="2018-08" db="EMBL/GenBank/DDBJ databases">
        <title>A genome reference for cultivated species of the human gut microbiota.</title>
        <authorList>
            <person name="Zou Y."/>
            <person name="Xue W."/>
            <person name="Luo G."/>
        </authorList>
    </citation>
    <scope>NUCLEOTIDE SEQUENCE [LARGE SCALE GENOMIC DNA]</scope>
    <source>
        <strain evidence="1 2">TF01-20-2</strain>
    </source>
</reference>
<evidence type="ECO:0000313" key="1">
    <source>
        <dbReference type="EMBL" id="RGM25108.1"/>
    </source>
</evidence>
<evidence type="ECO:0000313" key="2">
    <source>
        <dbReference type="Proteomes" id="UP000260808"/>
    </source>
</evidence>
<dbReference type="InterPro" id="IPR006498">
    <property type="entry name" value="Tail_tube"/>
</dbReference>
<sequence>MANIIPEVLNHFNIYNDADALVGVSGEVELPELEAITDTVEGTGVLGEIEDPVTGQFSSATIKIPFAVLYSDMFSIVNTTKPPLLTLRGSMQCTDPKTGETGYYPIRVVVRGKAKTTTLGKVAKGKKMESEVELEILYIKVEINNSVVLELDKLNFVFVLNGQDMLAQIRSQC</sequence>
<organism evidence="1 2">
    <name type="scientific">Mediterraneibacter gnavus</name>
    <name type="common">Ruminococcus gnavus</name>
    <dbReference type="NCBI Taxonomy" id="33038"/>
    <lineage>
        <taxon>Bacteria</taxon>
        <taxon>Bacillati</taxon>
        <taxon>Bacillota</taxon>
        <taxon>Clostridia</taxon>
        <taxon>Lachnospirales</taxon>
        <taxon>Lachnospiraceae</taxon>
        <taxon>Mediterraneibacter</taxon>
    </lineage>
</organism>
<accession>A0A3E4VCH7</accession>
<name>A0A3E4VCH7_MEDGN</name>
<dbReference type="AlphaFoldDB" id="A0A3E4VCH7"/>
<dbReference type="Proteomes" id="UP000260808">
    <property type="component" value="Unassembled WGS sequence"/>
</dbReference>
<gene>
    <name evidence="1" type="ORF">DXC31_02540</name>
</gene>
<protein>
    <submittedName>
        <fullName evidence="1">Phage tail protein</fullName>
    </submittedName>
</protein>
<dbReference type="EMBL" id="QSSX01000004">
    <property type="protein sequence ID" value="RGM25108.1"/>
    <property type="molecule type" value="Genomic_DNA"/>
</dbReference>
<dbReference type="Pfam" id="PF04985">
    <property type="entry name" value="Phage_tube"/>
    <property type="match status" value="1"/>
</dbReference>
<comment type="caution">
    <text evidence="1">The sequence shown here is derived from an EMBL/GenBank/DDBJ whole genome shotgun (WGS) entry which is preliminary data.</text>
</comment>
<proteinExistence type="predicted"/>